<dbReference type="EMBL" id="ASPP01029244">
    <property type="protein sequence ID" value="ETO04526.1"/>
    <property type="molecule type" value="Genomic_DNA"/>
</dbReference>
<keyword evidence="1" id="KW-0175">Coiled coil</keyword>
<accession>X6LT25</accession>
<evidence type="ECO:0000256" key="1">
    <source>
        <dbReference type="SAM" id="Coils"/>
    </source>
</evidence>
<evidence type="ECO:0000313" key="4">
    <source>
        <dbReference type="Proteomes" id="UP000023152"/>
    </source>
</evidence>
<feature type="region of interest" description="Disordered" evidence="2">
    <location>
        <begin position="242"/>
        <end position="284"/>
    </location>
</feature>
<keyword evidence="4" id="KW-1185">Reference proteome</keyword>
<reference evidence="3 4" key="1">
    <citation type="journal article" date="2013" name="Curr. Biol.">
        <title>The Genome of the Foraminiferan Reticulomyxa filosa.</title>
        <authorList>
            <person name="Glockner G."/>
            <person name="Hulsmann N."/>
            <person name="Schleicher M."/>
            <person name="Noegel A.A."/>
            <person name="Eichinger L."/>
            <person name="Gallinger C."/>
            <person name="Pawlowski J."/>
            <person name="Sierra R."/>
            <person name="Euteneuer U."/>
            <person name="Pillet L."/>
            <person name="Moustafa A."/>
            <person name="Platzer M."/>
            <person name="Groth M."/>
            <person name="Szafranski K."/>
            <person name="Schliwa M."/>
        </authorList>
    </citation>
    <scope>NUCLEOTIDE SEQUENCE [LARGE SCALE GENOMIC DNA]</scope>
</reference>
<evidence type="ECO:0000256" key="2">
    <source>
        <dbReference type="SAM" id="MobiDB-lite"/>
    </source>
</evidence>
<feature type="coiled-coil region" evidence="1">
    <location>
        <begin position="124"/>
        <end position="229"/>
    </location>
</feature>
<dbReference type="AlphaFoldDB" id="X6LT25"/>
<protein>
    <submittedName>
        <fullName evidence="3">Viral A-type inclusion protein</fullName>
    </submittedName>
</protein>
<gene>
    <name evidence="3" type="ORF">RFI_32871</name>
</gene>
<organism evidence="3 4">
    <name type="scientific">Reticulomyxa filosa</name>
    <dbReference type="NCBI Taxonomy" id="46433"/>
    <lineage>
        <taxon>Eukaryota</taxon>
        <taxon>Sar</taxon>
        <taxon>Rhizaria</taxon>
        <taxon>Retaria</taxon>
        <taxon>Foraminifera</taxon>
        <taxon>Monothalamids</taxon>
        <taxon>Reticulomyxidae</taxon>
        <taxon>Reticulomyxa</taxon>
    </lineage>
</organism>
<sequence>IDPTFLRDGHMTNAIGLFCENKEPTYCICESKTWKSFRVAFNLSKQIRFDNNSRNEVKMKQYSNYNISLIKDLKEQVDQYIKTGIIDNRFLKIEHKILTYDTEIKSDEKKDTEKQFLETLPKKCDENSKEIKILKETIENDKRKMGQLVDDRNKKIKEMEIAIQNLNKKIKDKNQVSSNISLSDESIMSFLKNQITFWQSQMVDVQSESKQLKNENVYLRDEIENLKEKILKISSINYDVTSKRKKRKLSDMEPSANLSDELALDHQSGGPVQKKCRHEQSEQI</sequence>
<feature type="non-terminal residue" evidence="3">
    <location>
        <position position="1"/>
    </location>
</feature>
<evidence type="ECO:0000313" key="3">
    <source>
        <dbReference type="EMBL" id="ETO04526.1"/>
    </source>
</evidence>
<dbReference type="Proteomes" id="UP000023152">
    <property type="component" value="Unassembled WGS sequence"/>
</dbReference>
<name>X6LT25_RETFI</name>
<comment type="caution">
    <text evidence="3">The sequence shown here is derived from an EMBL/GenBank/DDBJ whole genome shotgun (WGS) entry which is preliminary data.</text>
</comment>
<proteinExistence type="predicted"/>